<evidence type="ECO:0000313" key="3">
    <source>
        <dbReference type="Proteomes" id="UP000621560"/>
    </source>
</evidence>
<reference evidence="2" key="1">
    <citation type="submission" date="2020-09" db="EMBL/GenBank/DDBJ databases">
        <title>A novel bacterium of genus Paenibacillus, isolated from South China Sea.</title>
        <authorList>
            <person name="Huang H."/>
            <person name="Mo K."/>
            <person name="Hu Y."/>
        </authorList>
    </citation>
    <scope>NUCLEOTIDE SEQUENCE</scope>
    <source>
        <strain evidence="2">IB182496</strain>
    </source>
</reference>
<organism evidence="2 3">
    <name type="scientific">Paenibacillus sabuli</name>
    <dbReference type="NCBI Taxonomy" id="2772509"/>
    <lineage>
        <taxon>Bacteria</taxon>
        <taxon>Bacillati</taxon>
        <taxon>Bacillota</taxon>
        <taxon>Bacilli</taxon>
        <taxon>Bacillales</taxon>
        <taxon>Paenibacillaceae</taxon>
        <taxon>Paenibacillus</taxon>
    </lineage>
</organism>
<keyword evidence="1" id="KW-0472">Membrane</keyword>
<feature type="transmembrane region" description="Helical" evidence="1">
    <location>
        <begin position="79"/>
        <end position="99"/>
    </location>
</feature>
<keyword evidence="3" id="KW-1185">Reference proteome</keyword>
<evidence type="ECO:0008006" key="4">
    <source>
        <dbReference type="Google" id="ProtNLM"/>
    </source>
</evidence>
<dbReference type="RefSeq" id="WP_190917843.1">
    <property type="nucleotide sequence ID" value="NZ_JACXIZ010000019.1"/>
</dbReference>
<evidence type="ECO:0000313" key="2">
    <source>
        <dbReference type="EMBL" id="MBD2845861.1"/>
    </source>
</evidence>
<accession>A0A927BSA3</accession>
<gene>
    <name evidence="2" type="ORF">IDH44_11720</name>
</gene>
<name>A0A927BSA3_9BACL</name>
<feature type="transmembrane region" description="Helical" evidence="1">
    <location>
        <begin position="136"/>
        <end position="155"/>
    </location>
</feature>
<comment type="caution">
    <text evidence="2">The sequence shown here is derived from an EMBL/GenBank/DDBJ whole genome shotgun (WGS) entry which is preliminary data.</text>
</comment>
<feature type="transmembrane region" description="Helical" evidence="1">
    <location>
        <begin position="196"/>
        <end position="216"/>
    </location>
</feature>
<proteinExistence type="predicted"/>
<protein>
    <recommendedName>
        <fullName evidence="4">Yip1 domain-containing protein</fullName>
    </recommendedName>
</protein>
<dbReference type="AlphaFoldDB" id="A0A927BSA3"/>
<feature type="transmembrane region" description="Helical" evidence="1">
    <location>
        <begin position="228"/>
        <end position="249"/>
    </location>
</feature>
<dbReference type="Proteomes" id="UP000621560">
    <property type="component" value="Unassembled WGS sequence"/>
</dbReference>
<feature type="transmembrane region" description="Helical" evidence="1">
    <location>
        <begin position="105"/>
        <end position="124"/>
    </location>
</feature>
<keyword evidence="1" id="KW-0812">Transmembrane</keyword>
<sequence>MAYCTACGQQLQPGEAHACPAADEVAAAAQSHPASAGTRGQAAEGARHIAAQFRRIEPGVLVRLLRQPREALSLEGPAAPVYGFVGVAAALIGFIIWAMLLGNELASLVFGFGSSSIFDAFSAYRADIYWRIIGRMLVIGLVSSAAMIGVLYAAGRWLGEAKLRFGTFFASIGAMQLVFGAGFVLAGLCSLINLRLSLFVMLVVLLAALVLLVSAASDLLRVPKAREAAFAVTVIGGYLLVTGLLLALFL</sequence>
<keyword evidence="1" id="KW-1133">Transmembrane helix</keyword>
<feature type="transmembrane region" description="Helical" evidence="1">
    <location>
        <begin position="167"/>
        <end position="189"/>
    </location>
</feature>
<evidence type="ECO:0000256" key="1">
    <source>
        <dbReference type="SAM" id="Phobius"/>
    </source>
</evidence>
<dbReference type="EMBL" id="JACXIZ010000019">
    <property type="protein sequence ID" value="MBD2845861.1"/>
    <property type="molecule type" value="Genomic_DNA"/>
</dbReference>